<organism evidence="4 5">
    <name type="scientific">Saponaria officinalis</name>
    <name type="common">Common soapwort</name>
    <name type="synonym">Lychnis saponaria</name>
    <dbReference type="NCBI Taxonomy" id="3572"/>
    <lineage>
        <taxon>Eukaryota</taxon>
        <taxon>Viridiplantae</taxon>
        <taxon>Streptophyta</taxon>
        <taxon>Embryophyta</taxon>
        <taxon>Tracheophyta</taxon>
        <taxon>Spermatophyta</taxon>
        <taxon>Magnoliopsida</taxon>
        <taxon>eudicotyledons</taxon>
        <taxon>Gunneridae</taxon>
        <taxon>Pentapetalae</taxon>
        <taxon>Caryophyllales</taxon>
        <taxon>Caryophyllaceae</taxon>
        <taxon>Caryophylleae</taxon>
        <taxon>Saponaria</taxon>
    </lineage>
</organism>
<feature type="compositionally biased region" description="Polar residues" evidence="1">
    <location>
        <begin position="451"/>
        <end position="460"/>
    </location>
</feature>
<dbReference type="EMBL" id="JBDFQZ010000004">
    <property type="protein sequence ID" value="KAK9735666.1"/>
    <property type="molecule type" value="Genomic_DNA"/>
</dbReference>
<evidence type="ECO:0000313" key="4">
    <source>
        <dbReference type="EMBL" id="KAK9735666.1"/>
    </source>
</evidence>
<feature type="compositionally biased region" description="Polar residues" evidence="1">
    <location>
        <begin position="228"/>
        <end position="240"/>
    </location>
</feature>
<feature type="region of interest" description="Disordered" evidence="1">
    <location>
        <begin position="429"/>
        <end position="497"/>
    </location>
</feature>
<comment type="caution">
    <text evidence="4">The sequence shown here is derived from an EMBL/GenBank/DDBJ whole genome shotgun (WGS) entry which is preliminary data.</text>
</comment>
<dbReference type="Pfam" id="PF14309">
    <property type="entry name" value="DUF4378"/>
    <property type="match status" value="1"/>
</dbReference>
<feature type="compositionally biased region" description="Polar residues" evidence="1">
    <location>
        <begin position="68"/>
        <end position="79"/>
    </location>
</feature>
<evidence type="ECO:0000256" key="1">
    <source>
        <dbReference type="SAM" id="MobiDB-lite"/>
    </source>
</evidence>
<feature type="compositionally biased region" description="Basic and acidic residues" evidence="1">
    <location>
        <begin position="461"/>
        <end position="497"/>
    </location>
</feature>
<dbReference type="PANTHER" id="PTHR21726">
    <property type="entry name" value="PHOSPHATIDYLINOSITOL N-ACETYLGLUCOSAMINYLTRANSFERASE SUBUNIT P DOWN SYNDROME CRITICAL REGION PROTEIN 5 -RELATED"/>
    <property type="match status" value="1"/>
</dbReference>
<feature type="compositionally biased region" description="Polar residues" evidence="1">
    <location>
        <begin position="371"/>
        <end position="380"/>
    </location>
</feature>
<protein>
    <recommendedName>
        <fullName evidence="6">DUF4378 domain-containing protein</fullName>
    </recommendedName>
</protein>
<feature type="compositionally biased region" description="Basic and acidic residues" evidence="1">
    <location>
        <begin position="319"/>
        <end position="334"/>
    </location>
</feature>
<gene>
    <name evidence="4" type="ORF">RND81_04G218500</name>
</gene>
<feature type="region of interest" description="Disordered" evidence="1">
    <location>
        <begin position="255"/>
        <end position="413"/>
    </location>
</feature>
<evidence type="ECO:0000259" key="3">
    <source>
        <dbReference type="Pfam" id="PF14383"/>
    </source>
</evidence>
<evidence type="ECO:0008006" key="6">
    <source>
        <dbReference type="Google" id="ProtNLM"/>
    </source>
</evidence>
<evidence type="ECO:0000259" key="2">
    <source>
        <dbReference type="Pfam" id="PF14309"/>
    </source>
</evidence>
<accession>A0AAW1LRA8</accession>
<feature type="region of interest" description="Disordered" evidence="1">
    <location>
        <begin position="219"/>
        <end position="241"/>
    </location>
</feature>
<dbReference type="Proteomes" id="UP001443914">
    <property type="component" value="Unassembled WGS sequence"/>
</dbReference>
<proteinExistence type="predicted"/>
<reference evidence="4 5" key="1">
    <citation type="submission" date="2024-03" db="EMBL/GenBank/DDBJ databases">
        <title>WGS assembly of Saponaria officinalis var. Norfolk2.</title>
        <authorList>
            <person name="Jenkins J."/>
            <person name="Shu S."/>
            <person name="Grimwood J."/>
            <person name="Barry K."/>
            <person name="Goodstein D."/>
            <person name="Schmutz J."/>
            <person name="Leebens-Mack J."/>
            <person name="Osbourn A."/>
        </authorList>
    </citation>
    <scope>NUCLEOTIDE SEQUENCE [LARGE SCALE GENOMIC DNA]</scope>
    <source>
        <strain evidence="5">cv. Norfolk2</strain>
        <strain evidence="4">JIC</strain>
        <tissue evidence="4">Leaf</tissue>
    </source>
</reference>
<feature type="compositionally biased region" description="Basic and acidic residues" evidence="1">
    <location>
        <begin position="343"/>
        <end position="355"/>
    </location>
</feature>
<name>A0AAW1LRA8_SAPOF</name>
<feature type="region of interest" description="Disordered" evidence="1">
    <location>
        <begin position="60"/>
        <end position="88"/>
    </location>
</feature>
<feature type="compositionally biased region" description="Polar residues" evidence="1">
    <location>
        <begin position="255"/>
        <end position="279"/>
    </location>
</feature>
<dbReference type="EMBL" id="JBDFQZ010000004">
    <property type="protein sequence ID" value="KAK9735664.1"/>
    <property type="molecule type" value="Genomic_DNA"/>
</dbReference>
<keyword evidence="5" id="KW-1185">Reference proteome</keyword>
<dbReference type="Pfam" id="PF14383">
    <property type="entry name" value="VARLMGL"/>
    <property type="match status" value="1"/>
</dbReference>
<dbReference type="PANTHER" id="PTHR21726:SF29">
    <property type="entry name" value="EXPRESSED PROTEIN"/>
    <property type="match status" value="1"/>
</dbReference>
<dbReference type="InterPro" id="IPR032795">
    <property type="entry name" value="DUF3741-assoc"/>
</dbReference>
<evidence type="ECO:0000313" key="5">
    <source>
        <dbReference type="Proteomes" id="UP001443914"/>
    </source>
</evidence>
<dbReference type="InterPro" id="IPR025486">
    <property type="entry name" value="DUF4378"/>
</dbReference>
<feature type="domain" description="DUF4378" evidence="2">
    <location>
        <begin position="728"/>
        <end position="877"/>
    </location>
</feature>
<feature type="compositionally biased region" description="Basic and acidic residues" evidence="1">
    <location>
        <begin position="437"/>
        <end position="448"/>
    </location>
</feature>
<sequence length="889" mass="98774">MATDGKRSKGRFLYLFDWNAKSRKKLFSNKSDSSEGSIQGKENGDNLAVSQYLMREMRENGDHPSLRGSDNYNYASSGNGDDGYGGRPPGVVARLMGLDTMPTTASCEASSVLSYESPAVNSSHYPRGAVPFQQGNHIMEYSYSPNKVDILSWNSLNSRKSKIPGRAIERFQTEVLPPKSAKPISITHHKLLSPIKSPGFVPSKDAAYIMEAAARIIDPSPQLPGRTKISSLGSPSSSFRMQDLRDRMDAAQRSFRLSDTPKTPKQSPRVNQVRGSPSDRSSHRSLFRNIIGSQTSSSQKGKSKGKSTSAPVQSKANTQKREGLDSRDSRSRLQKERKKVVAKQKEPNAPKEMNTRDAGPSRSSRKRTSGVLRQNNDKQNSVSNRDKSSLKSSVSESQSRKIPPGVDNSAGPSKIVNRVFVNAENGSKKVATTSISSKDRPSNSDRRPSLNKINNISRSKQMPDKVDDSGKNLPDSKGKRAIQHDRSPQSDSRRDMDVISFTFTSPIKKSTSQSLPAVEATETNEHQFCDDSIGGEQLDAVSLISMPTGLKLIDSGSLSRLLEQKLQELTDKIGSTKSNSMVEGPDNDSVSCLSESVSLHVLGGTDTIEYDDWCDRDQTSTIFDDDCSSSIVTRSSQKWEDYEDFEDHDITDTNRELNQESESGHPNISIAECSISGSWVSSNTSDFTYGYDQPSSPRSQEVISSLSIDGAHPREDEADYTDAMFYWELEYVRYALHYAGLKRSTLIDDCKIIDPGLFDLLENLITASGRTSEQCSKSDRIVLFDCICESVSVRHERAIFGSYKSWLKWDYLLQNDLLTEEVYKDISCWQSMGNLMVDELVDWDMSTQYGKWLDFEIESLEEGAEIEEDIVASLVDELVADLTVQFLSR</sequence>
<feature type="domain" description="DUF3741" evidence="3">
    <location>
        <begin position="77"/>
        <end position="104"/>
    </location>
</feature>
<dbReference type="AlphaFoldDB" id="A0AAW1LRA8"/>